<proteinExistence type="predicted"/>
<dbReference type="Proteomes" id="UP000827092">
    <property type="component" value="Unassembled WGS sequence"/>
</dbReference>
<comment type="caution">
    <text evidence="1">The sequence shown here is derived from an EMBL/GenBank/DDBJ whole genome shotgun (WGS) entry which is preliminary data.</text>
</comment>
<evidence type="ECO:0000313" key="2">
    <source>
        <dbReference type="Proteomes" id="UP000827092"/>
    </source>
</evidence>
<organism evidence="1 2">
    <name type="scientific">Oedothorax gibbosus</name>
    <dbReference type="NCBI Taxonomy" id="931172"/>
    <lineage>
        <taxon>Eukaryota</taxon>
        <taxon>Metazoa</taxon>
        <taxon>Ecdysozoa</taxon>
        <taxon>Arthropoda</taxon>
        <taxon>Chelicerata</taxon>
        <taxon>Arachnida</taxon>
        <taxon>Araneae</taxon>
        <taxon>Araneomorphae</taxon>
        <taxon>Entelegynae</taxon>
        <taxon>Araneoidea</taxon>
        <taxon>Linyphiidae</taxon>
        <taxon>Erigoninae</taxon>
        <taxon>Oedothorax</taxon>
    </lineage>
</organism>
<dbReference type="PANTHER" id="PTHR31594">
    <property type="entry name" value="AIG1-TYPE G DOMAIN-CONTAINING PROTEIN"/>
    <property type="match status" value="1"/>
</dbReference>
<dbReference type="InterPro" id="IPR052090">
    <property type="entry name" value="Cytolytic_pore-forming_toxin"/>
</dbReference>
<dbReference type="EMBL" id="JAFNEN010000281">
    <property type="protein sequence ID" value="KAG8187020.1"/>
    <property type="molecule type" value="Genomic_DNA"/>
</dbReference>
<dbReference type="PANTHER" id="PTHR31594:SF14">
    <property type="entry name" value="FIBRONECTIN TYPE-III DOMAIN-CONTAINING PROTEIN"/>
    <property type="match status" value="1"/>
</dbReference>
<protein>
    <submittedName>
        <fullName evidence="1">Uncharacterized protein</fullName>
    </submittedName>
</protein>
<name>A0AAV6URB8_9ARAC</name>
<reference evidence="1 2" key="1">
    <citation type="journal article" date="2022" name="Nat. Ecol. Evol.">
        <title>A masculinizing supergene underlies an exaggerated male reproductive morph in a spider.</title>
        <authorList>
            <person name="Hendrickx F."/>
            <person name="De Corte Z."/>
            <person name="Sonet G."/>
            <person name="Van Belleghem S.M."/>
            <person name="Kostlbacher S."/>
            <person name="Vangestel C."/>
        </authorList>
    </citation>
    <scope>NUCLEOTIDE SEQUENCE [LARGE SCALE GENOMIC DNA]</scope>
    <source>
        <strain evidence="1">W744_W776</strain>
    </source>
</reference>
<sequence>MTTIYLYVLPMLLGRTYDIPTDSPGVDIFPEDAIRNATVIRRSFTDSRYRMVSDSQEARDFLGVSGDLSLKIKSGRVNIEGLGDYLRDSRSRADVVEILVKVHYETETLTLASSARPRPDWRQLDKRSSVGTHFVRSLTYGGDLVASLKFRARHAADRDRIRAVVQAELQADSGSFGLGVQGNFSRVQEQLREVASLEIGYYATVPIRGVPNTMESLLELVESFPAQTQLVNGGVGVPLTMELFPLSALEPDLPRHLDSKSLSDQLDRLESQFDDLRASRKHLHEWMLQVPPLLQPHIEDEVGSFQDSLERALLVFYRVLGSLDLGEGGVAQFGAAFAAYADGGADLPDKYHRRLALLKHKVIQSSPGLSLDVGGAVFAVWGRGSCGVGAETLHVGVAASTDQVKGGAAQLVCLTAQPQLDPDTAPYARHHRHYSRLSPVVGVQGRPLRCALCFAGERTSPLLSTPSCPGEWGPPHAQGHLFAKDMRSRKGDFFCVDSAEEEEEGAAVLVSVRGERRDAGAAVRRGDARLPCALCTY</sequence>
<keyword evidence="2" id="KW-1185">Reference proteome</keyword>
<dbReference type="AlphaFoldDB" id="A0AAV6URB8"/>
<accession>A0AAV6URB8</accession>
<gene>
    <name evidence="1" type="ORF">JTE90_019230</name>
</gene>
<evidence type="ECO:0000313" key="1">
    <source>
        <dbReference type="EMBL" id="KAG8187020.1"/>
    </source>
</evidence>